<feature type="domain" description="SbsA Ig-like" evidence="3">
    <location>
        <begin position="65"/>
        <end position="164"/>
    </location>
</feature>
<protein>
    <recommendedName>
        <fullName evidence="3">SbsA Ig-like domain-containing protein</fullName>
    </recommendedName>
</protein>
<evidence type="ECO:0000256" key="1">
    <source>
        <dbReference type="ARBA" id="ARBA00022729"/>
    </source>
</evidence>
<evidence type="ECO:0000259" key="3">
    <source>
        <dbReference type="Pfam" id="PF13205"/>
    </source>
</evidence>
<reference evidence="4" key="1">
    <citation type="submission" date="2011-01" db="EMBL/GenBank/DDBJ databases">
        <authorList>
            <person name="Muzny D."/>
            <person name="Qin X."/>
            <person name="Buhay C."/>
            <person name="Dugan-Rocha S."/>
            <person name="Ding Y."/>
            <person name="Chen G."/>
            <person name="Hawes A."/>
            <person name="Holder M."/>
            <person name="Jhangiani S."/>
            <person name="Johnson A."/>
            <person name="Khan Z."/>
            <person name="Li Z."/>
            <person name="Liu W."/>
            <person name="Liu X."/>
            <person name="Perez L."/>
            <person name="Shen H."/>
            <person name="Wang Q."/>
            <person name="Watt J."/>
            <person name="Xi L."/>
            <person name="Xin Y."/>
            <person name="Zhou J."/>
            <person name="Deng J."/>
            <person name="Jiang H."/>
            <person name="Liu Y."/>
            <person name="Qu J."/>
            <person name="Song X.-Z."/>
            <person name="Zhang L."/>
            <person name="Villasana D."/>
            <person name="Johnson A."/>
            <person name="Liu J."/>
            <person name="Liyanage D."/>
            <person name="Lorensuhewa L."/>
            <person name="Robinson T."/>
            <person name="Song A."/>
            <person name="Song B.-B."/>
            <person name="Dinh H."/>
            <person name="Thornton R."/>
            <person name="Coyle M."/>
            <person name="Francisco L."/>
            <person name="Jackson L."/>
            <person name="Javaid M."/>
            <person name="Korchina V."/>
            <person name="Kovar C."/>
            <person name="Mata R."/>
            <person name="Mathew T."/>
            <person name="Ngo R."/>
            <person name="Nguyen L."/>
            <person name="Nguyen N."/>
            <person name="Okwuonu G."/>
            <person name="Ongeri F."/>
            <person name="Pham C."/>
            <person name="Simmons D."/>
            <person name="Wilczek-Boney K."/>
            <person name="Hale W."/>
            <person name="Jakkamsetti A."/>
            <person name="Pham P."/>
            <person name="Ruth R."/>
            <person name="San Lucas F."/>
            <person name="Warren J."/>
            <person name="Zhang J."/>
            <person name="Zhao Z."/>
            <person name="Zhou C."/>
            <person name="Zhu D."/>
            <person name="Lee S."/>
            <person name="Bess C."/>
            <person name="Blankenburg K."/>
            <person name="Forbes L."/>
            <person name="Fu Q."/>
            <person name="Gubbala S."/>
            <person name="Hirani K."/>
            <person name="Jayaseelan J.C."/>
            <person name="Lara F."/>
            <person name="Munidasa M."/>
            <person name="Palculict T."/>
            <person name="Patil S."/>
            <person name="Pu L.-L."/>
            <person name="Saada N."/>
            <person name="Tang L."/>
            <person name="Weissenberger G."/>
            <person name="Zhu Y."/>
            <person name="Hemphill L."/>
            <person name="Shang Y."/>
            <person name="Youmans B."/>
            <person name="Ayvaz T."/>
            <person name="Ross M."/>
            <person name="Santibanez J."/>
            <person name="Aqrawi P."/>
            <person name="Gross S."/>
            <person name="Joshi V."/>
            <person name="Fowler G."/>
            <person name="Nazareth L."/>
            <person name="Reid J."/>
            <person name="Worley K."/>
            <person name="Petrosino J."/>
            <person name="Highlander S."/>
            <person name="Gibbs R."/>
        </authorList>
    </citation>
    <scope>NUCLEOTIDE SEQUENCE [LARGE SCALE GENOMIC DNA]</scope>
    <source>
        <strain evidence="4">ATCC 33269</strain>
    </source>
</reference>
<proteinExistence type="predicted"/>
<feature type="region of interest" description="Disordered" evidence="2">
    <location>
        <begin position="408"/>
        <end position="431"/>
    </location>
</feature>
<evidence type="ECO:0000256" key="2">
    <source>
        <dbReference type="SAM" id="MobiDB-lite"/>
    </source>
</evidence>
<feature type="region of interest" description="Disordered" evidence="2">
    <location>
        <begin position="647"/>
        <end position="675"/>
    </location>
</feature>
<dbReference type="STRING" id="28134.SAMN05444288_0428"/>
<evidence type="ECO:0000313" key="5">
    <source>
        <dbReference type="Proteomes" id="UP000005580"/>
    </source>
</evidence>
<feature type="compositionally biased region" description="Basic and acidic residues" evidence="2">
    <location>
        <begin position="408"/>
        <end position="418"/>
    </location>
</feature>
<dbReference type="SUPFAM" id="SSF49478">
    <property type="entry name" value="Cna protein B-type domain"/>
    <property type="match status" value="1"/>
</dbReference>
<dbReference type="InterPro" id="IPR032812">
    <property type="entry name" value="SbsA_Ig"/>
</dbReference>
<dbReference type="EMBL" id="AEPE02000002">
    <property type="protein sequence ID" value="EFZ38068.1"/>
    <property type="molecule type" value="Genomic_DNA"/>
</dbReference>
<gene>
    <name evidence="4" type="ORF">HMPREF0663_10437</name>
</gene>
<dbReference type="Pfam" id="PF13205">
    <property type="entry name" value="Big_5"/>
    <property type="match status" value="1"/>
</dbReference>
<dbReference type="RefSeq" id="WP_004369133.1">
    <property type="nucleotide sequence ID" value="NZ_GL833119.1"/>
</dbReference>
<sequence length="692" mass="79472">MNRNIVNLRHMMRLSVEKAGGVGAVRRIFCRSIHHSAFLLLLPSVFLLLLYSCARMGNPDGGWYDETPPRVVGASPSDKATGVTGRKIYINFSEFIKIDNPTENVVISPPQLEAPEIKAQGKRIAIELKDSLKPNTTYTIDFSNAISDNNEQNPLGNYTYTFSTGAEIDTLEVSGTVLEAENLEPIKGILVGLYNDLSDSAFCKKPMLRVSKTDSRGHFVIKGVAPGKYHIYALQDADGNYFFNQKSEKLAFSQDIIVPSFISDVRQDTLWTDSLHIKNIERIGYTRFIPDDIVMRAFTEKLTDRYFLKSERNEADHFSLYFSYGDDRLPIIRGLNFDEKNAFLVESNALNDSITYWLRDTALVNKDSLLAEVQYRMTDDSTGVLINQTDTLLFLSKQTYAKRMKEREKAREEWQKKQDRAKKRGDKYETVMPPDELRPKIQLSSTLDPDRNIPFDFPTPLAVADTSKIHLYAKHDTLWYVSRFRFVERNDTSAAFLGNFPHENKRKYELLGEWRPGIEYSLEIDSAAFVDMYGRVSRKIKQGFSVKPTDEYASIMMNISGMQGKHLVVQLLNEQDKTVKEVHTDNGIAEFYYVDPKTYYMRLYVDSNNNGRWDTGDYAKMLQPEDTYYYTEPIECRAKQDITLSWNPTSTPLNRQKPGKITKQKPDKDKKIKSRNIQRAKDLGIKYLPSLM</sequence>
<dbReference type="HOGENOM" id="CLU_014237_0_0_10"/>
<dbReference type="eggNOG" id="COG4704">
    <property type="taxonomic scope" value="Bacteria"/>
</dbReference>
<dbReference type="Proteomes" id="UP000005580">
    <property type="component" value="Unassembled WGS sequence"/>
</dbReference>
<evidence type="ECO:0000313" key="4">
    <source>
        <dbReference type="EMBL" id="EFZ38068.1"/>
    </source>
</evidence>
<comment type="caution">
    <text evidence="4">The sequence shown here is derived from an EMBL/GenBank/DDBJ whole genome shotgun (WGS) entry which is preliminary data.</text>
</comment>
<dbReference type="AlphaFoldDB" id="E7RMT7"/>
<accession>E7RMT7</accession>
<name>E7RMT7_9BACT</name>
<organism evidence="4 5">
    <name type="scientific">Hoylesella oralis ATCC 33269</name>
    <dbReference type="NCBI Taxonomy" id="873533"/>
    <lineage>
        <taxon>Bacteria</taxon>
        <taxon>Pseudomonadati</taxon>
        <taxon>Bacteroidota</taxon>
        <taxon>Bacteroidia</taxon>
        <taxon>Bacteroidales</taxon>
        <taxon>Prevotellaceae</taxon>
        <taxon>Hoylesella</taxon>
    </lineage>
</organism>
<keyword evidence="1" id="KW-0732">Signal</keyword>
<keyword evidence="5" id="KW-1185">Reference proteome</keyword>